<dbReference type="EMBL" id="PHFW01000001">
    <property type="protein sequence ID" value="PQM29547.1"/>
    <property type="molecule type" value="Genomic_DNA"/>
</dbReference>
<dbReference type="RefSeq" id="WP_105997504.1">
    <property type="nucleotide sequence ID" value="NZ_CM009578.1"/>
</dbReference>
<reference evidence="3" key="1">
    <citation type="submission" date="2017-11" db="EMBL/GenBank/DDBJ databases">
        <title>The complete genome sequence of Sphingopyxis pomeranensis sp. nov. strain WS5A3p.</title>
        <authorList>
            <person name="Kaminski M.A."/>
        </authorList>
    </citation>
    <scope>NUCLEOTIDE SEQUENCE [LARGE SCALE GENOMIC DNA]</scope>
    <source>
        <strain evidence="3">WS5A3p</strain>
    </source>
</reference>
<dbReference type="OrthoDB" id="7867081at2"/>
<proteinExistence type="predicted"/>
<dbReference type="Proteomes" id="UP000238954">
    <property type="component" value="Chromosome"/>
</dbReference>
<accession>A0A2S8BB08</accession>
<name>A0A2S8BB08_9SPHN</name>
<comment type="caution">
    <text evidence="2">The sequence shown here is derived from an EMBL/GenBank/DDBJ whole genome shotgun (WGS) entry which is preliminary data.</text>
</comment>
<evidence type="ECO:0000313" key="2">
    <source>
        <dbReference type="EMBL" id="PQM29547.1"/>
    </source>
</evidence>
<evidence type="ECO:0000259" key="1">
    <source>
        <dbReference type="Pfam" id="PF23343"/>
    </source>
</evidence>
<keyword evidence="3" id="KW-1185">Reference proteome</keyword>
<gene>
    <name evidence="2" type="ORF">CVO77_01105</name>
</gene>
<dbReference type="Pfam" id="PF23343">
    <property type="entry name" value="REP_ORF2-G2P"/>
    <property type="match status" value="1"/>
</dbReference>
<dbReference type="AlphaFoldDB" id="A0A2S8BB08"/>
<feature type="domain" description="Replication-associated protein ORF2/G2P" evidence="1">
    <location>
        <begin position="179"/>
        <end position="269"/>
    </location>
</feature>
<protein>
    <recommendedName>
        <fullName evidence="1">Replication-associated protein ORF2/G2P domain-containing protein</fullName>
    </recommendedName>
</protein>
<sequence length="318" mass="35875">MVALRPLPSSATFAAFRADEAAEAATTKRNRLHMRKQRKYPGRNRVMARQDAADLAFREFTKGEGDTSTDPFACTDPYVIHGIGLPSAHDAVPRYFDGKSNSKVPVSFDSRCRKCEACLSHRRRLWTARASDELKAAHRTWFATLTIRPDDRFVATMHASDTAARAGHGSWPTMSAENQFRYLVKHLNKEIDRFLKRVRKNGAPFRYLLVSEAHKDGFPHFHLLIHEAALPLTKRLLESNWRLGHSQFRLVNNSDPRSAFYVCKYLAKSALTRVRASKRYGRDQLVVAATEAIKEMATRIADTVITGPVPGVPGERSV</sequence>
<dbReference type="InterPro" id="IPR056906">
    <property type="entry name" value="ORF2/G2P_dom"/>
</dbReference>
<evidence type="ECO:0000313" key="3">
    <source>
        <dbReference type="Proteomes" id="UP000238954"/>
    </source>
</evidence>
<organism evidence="2 3">
    <name type="scientific">Sphingopyxis lindanitolerans</name>
    <dbReference type="NCBI Taxonomy" id="2054227"/>
    <lineage>
        <taxon>Bacteria</taxon>
        <taxon>Pseudomonadati</taxon>
        <taxon>Pseudomonadota</taxon>
        <taxon>Alphaproteobacteria</taxon>
        <taxon>Sphingomonadales</taxon>
        <taxon>Sphingomonadaceae</taxon>
        <taxon>Sphingopyxis</taxon>
    </lineage>
</organism>